<dbReference type="AlphaFoldDB" id="A0A0K0E6S7"/>
<dbReference type="GO" id="GO:0005634">
    <property type="term" value="C:nucleus"/>
    <property type="evidence" value="ECO:0007669"/>
    <property type="project" value="TreeGrafter"/>
</dbReference>
<dbReference type="InterPro" id="IPR036305">
    <property type="entry name" value="RGS_sf"/>
</dbReference>
<dbReference type="Pfam" id="PF00615">
    <property type="entry name" value="RGS"/>
    <property type="match status" value="1"/>
</dbReference>
<dbReference type="InterPro" id="IPR016137">
    <property type="entry name" value="RGS"/>
</dbReference>
<proteinExistence type="predicted"/>
<dbReference type="GO" id="GO:0008277">
    <property type="term" value="P:regulation of G protein-coupled receptor signaling pathway"/>
    <property type="evidence" value="ECO:0007669"/>
    <property type="project" value="TreeGrafter"/>
</dbReference>
<accession>A0A0K0E6S7</accession>
<dbReference type="WBParaSite" id="SSTP_0000520400.1">
    <property type="protein sequence ID" value="SSTP_0000520400.1"/>
    <property type="gene ID" value="SSTP_0000520400"/>
</dbReference>
<dbReference type="PANTHER" id="PTHR45945:SF3">
    <property type="entry name" value="REGULATOR OF G-PROTEIN SIGNALING LOCO"/>
    <property type="match status" value="1"/>
</dbReference>
<dbReference type="Gene3D" id="1.10.167.10">
    <property type="entry name" value="Regulator of G-protein Signalling 4, domain 2"/>
    <property type="match status" value="1"/>
</dbReference>
<dbReference type="GO" id="GO:0005096">
    <property type="term" value="F:GTPase activator activity"/>
    <property type="evidence" value="ECO:0007669"/>
    <property type="project" value="InterPro"/>
</dbReference>
<dbReference type="InterPro" id="IPR044926">
    <property type="entry name" value="RGS_subdomain_2"/>
</dbReference>
<sequence>MSKSQMLHRQYILLYHGYNKVTSTYNSFILEQSIGTLKKDSAISTTVTLELLDFNIVVRTSYNSEILNLPYSNFCDYAKSSKKPLYFGLIFEEGSTKSRRCYIFSIDLNLVDHTFHEKYRTLFNFECSQNFSLYSECDQFPSNVDQIIESTNFFRNILSDDFMDCINDNEDDNISPIHEEFVGNRQKRKVEDKAYSSCHLLVKRPSLVADIMEEKEETIYDYSECYYTPSKKDGNHEAKLLLEASSPDVCLFYKTLRDELLREPFMKFLEEQFCQENLIFYTIVQKYKAISNEEERIVIGKEIIESHLEENAPYQINIDDKIRKEILKSANEVKYNVELFDNAQFQTTEMMKFDLWPRYLKTIDKQQNKPLPFEEHKECPQKPRLSLHNLKNRLLGKKSKKNLEAANYLWNCSVDKTTADRFSIHSDFFGQSFRSSKNTKVDKLSKKCTHNKNNLSRSLSTKEIKSLNSL</sequence>
<protein>
    <submittedName>
        <fullName evidence="2">RGS domain-containing protein</fullName>
    </submittedName>
</protein>
<dbReference type="PROSITE" id="PS50132">
    <property type="entry name" value="RGS"/>
    <property type="match status" value="1"/>
</dbReference>
<dbReference type="PANTHER" id="PTHR45945">
    <property type="entry name" value="REGULATOR OF G-PROTEIN SIGNALING LOCO"/>
    <property type="match status" value="1"/>
</dbReference>
<evidence type="ECO:0000313" key="2">
    <source>
        <dbReference type="WBParaSite" id="SSTP_0000520400.1"/>
    </source>
</evidence>
<name>A0A0K0E6S7_STRER</name>
<reference evidence="2" key="1">
    <citation type="submission" date="2015-08" db="UniProtKB">
        <authorList>
            <consortium name="WormBaseParasite"/>
        </authorList>
    </citation>
    <scope>IDENTIFICATION</scope>
</reference>
<dbReference type="SMART" id="SM00315">
    <property type="entry name" value="RGS"/>
    <property type="match status" value="1"/>
</dbReference>
<dbReference type="PRINTS" id="PR01301">
    <property type="entry name" value="RGSPROTEIN"/>
</dbReference>
<dbReference type="STRING" id="6248.A0A0K0E6S7"/>
<dbReference type="GO" id="GO:0005737">
    <property type="term" value="C:cytoplasm"/>
    <property type="evidence" value="ECO:0007669"/>
    <property type="project" value="TreeGrafter"/>
</dbReference>
<feature type="domain" description="RGS" evidence="1">
    <location>
        <begin position="251"/>
        <end position="362"/>
    </location>
</feature>
<dbReference type="GO" id="GO:0005886">
    <property type="term" value="C:plasma membrane"/>
    <property type="evidence" value="ECO:0007669"/>
    <property type="project" value="TreeGrafter"/>
</dbReference>
<dbReference type="InterPro" id="IPR046995">
    <property type="entry name" value="RGS10/12/14-like"/>
</dbReference>
<evidence type="ECO:0000259" key="1">
    <source>
        <dbReference type="PROSITE" id="PS50132"/>
    </source>
</evidence>
<dbReference type="SUPFAM" id="SSF50729">
    <property type="entry name" value="PH domain-like"/>
    <property type="match status" value="1"/>
</dbReference>
<organism evidence="2">
    <name type="scientific">Strongyloides stercoralis</name>
    <name type="common">Threadworm</name>
    <dbReference type="NCBI Taxonomy" id="6248"/>
    <lineage>
        <taxon>Eukaryota</taxon>
        <taxon>Metazoa</taxon>
        <taxon>Ecdysozoa</taxon>
        <taxon>Nematoda</taxon>
        <taxon>Chromadorea</taxon>
        <taxon>Rhabditida</taxon>
        <taxon>Tylenchina</taxon>
        <taxon>Panagrolaimomorpha</taxon>
        <taxon>Strongyloidoidea</taxon>
        <taxon>Strongyloididae</taxon>
        <taxon>Strongyloides</taxon>
    </lineage>
</organism>
<dbReference type="SUPFAM" id="SSF48097">
    <property type="entry name" value="Regulator of G-protein signaling, RGS"/>
    <property type="match status" value="1"/>
</dbReference>